<reference evidence="1 2" key="1">
    <citation type="journal article" date="2016" name="Mol. Biol. Evol.">
        <title>Genome-Wide Survey of Gut Fungi (Harpellales) Reveals the First Horizontally Transferred Ubiquitin Gene from a Mosquito Host.</title>
        <authorList>
            <person name="Wang Y."/>
            <person name="White M.M."/>
            <person name="Kvist S."/>
            <person name="Moncalvo J.M."/>
        </authorList>
    </citation>
    <scope>NUCLEOTIDE SEQUENCE [LARGE SCALE GENOMIC DNA]</scope>
    <source>
        <strain evidence="1 2">ALG-7-W6</strain>
    </source>
</reference>
<evidence type="ECO:0000313" key="2">
    <source>
        <dbReference type="Proteomes" id="UP000187455"/>
    </source>
</evidence>
<comment type="caution">
    <text evidence="1">The sequence shown here is derived from an EMBL/GenBank/DDBJ whole genome shotgun (WGS) entry which is preliminary data.</text>
</comment>
<evidence type="ECO:0000313" key="1">
    <source>
        <dbReference type="EMBL" id="OLY79385.1"/>
    </source>
</evidence>
<proteinExistence type="predicted"/>
<dbReference type="AlphaFoldDB" id="A0A1R0GR76"/>
<accession>A0A1R0GR76</accession>
<sequence>MSMKEMKTRVRARLGKKALTLTLNSRKE</sequence>
<organism evidence="1 2">
    <name type="scientific">Smittium mucronatum</name>
    <dbReference type="NCBI Taxonomy" id="133383"/>
    <lineage>
        <taxon>Eukaryota</taxon>
        <taxon>Fungi</taxon>
        <taxon>Fungi incertae sedis</taxon>
        <taxon>Zoopagomycota</taxon>
        <taxon>Kickxellomycotina</taxon>
        <taxon>Harpellomycetes</taxon>
        <taxon>Harpellales</taxon>
        <taxon>Legeriomycetaceae</taxon>
        <taxon>Smittium</taxon>
    </lineage>
</organism>
<keyword evidence="2" id="KW-1185">Reference proteome</keyword>
<gene>
    <name evidence="1" type="ORF">AYI68_g6544</name>
</gene>
<dbReference type="EMBL" id="LSSL01004518">
    <property type="protein sequence ID" value="OLY79385.1"/>
    <property type="molecule type" value="Genomic_DNA"/>
</dbReference>
<dbReference type="Proteomes" id="UP000187455">
    <property type="component" value="Unassembled WGS sequence"/>
</dbReference>
<name>A0A1R0GR76_9FUNG</name>
<feature type="non-terminal residue" evidence="1">
    <location>
        <position position="28"/>
    </location>
</feature>
<protein>
    <submittedName>
        <fullName evidence="1">Uncharacterized protein</fullName>
    </submittedName>
</protein>